<evidence type="ECO:0000256" key="10">
    <source>
        <dbReference type="ARBA" id="ARBA00022833"/>
    </source>
</evidence>
<name>A0A7L4MG86_GLAPT</name>
<dbReference type="PROSITE" id="PS50092">
    <property type="entry name" value="TSP1"/>
    <property type="match status" value="7"/>
</dbReference>
<dbReference type="Pfam" id="PF19236">
    <property type="entry name" value="ADAMTS_CR_3"/>
    <property type="match status" value="1"/>
</dbReference>
<evidence type="ECO:0000256" key="20">
    <source>
        <dbReference type="SAM" id="MobiDB-lite"/>
    </source>
</evidence>
<dbReference type="InterPro" id="IPR050439">
    <property type="entry name" value="ADAMTS_ADAMTS-like"/>
</dbReference>
<feature type="domain" description="PLAC" evidence="22">
    <location>
        <begin position="1631"/>
        <end position="1671"/>
    </location>
</feature>
<dbReference type="Proteomes" id="UP000583049">
    <property type="component" value="Unassembled WGS sequence"/>
</dbReference>
<dbReference type="InterPro" id="IPR010909">
    <property type="entry name" value="PLAC"/>
</dbReference>
<evidence type="ECO:0000256" key="3">
    <source>
        <dbReference type="ARBA" id="ARBA00022530"/>
    </source>
</evidence>
<feature type="disulfide bond" evidence="18">
    <location>
        <begin position="534"/>
        <end position="546"/>
    </location>
</feature>
<dbReference type="FunFam" id="2.20.100.10:FF:000006">
    <property type="entry name" value="A disintegrin and metalloproteinase with thrombospondin motifs 1"/>
    <property type="match status" value="1"/>
</dbReference>
<keyword evidence="17" id="KW-0106">Calcium</keyword>
<dbReference type="GO" id="GO:0046872">
    <property type="term" value="F:metal ion binding"/>
    <property type="evidence" value="ECO:0007669"/>
    <property type="project" value="UniProtKB-KW"/>
</dbReference>
<feature type="compositionally biased region" description="Basic and acidic residues" evidence="20">
    <location>
        <begin position="1187"/>
        <end position="1207"/>
    </location>
</feature>
<evidence type="ECO:0000256" key="9">
    <source>
        <dbReference type="ARBA" id="ARBA00022801"/>
    </source>
</evidence>
<feature type="binding site" evidence="17">
    <location>
        <position position="305"/>
    </location>
    <ligand>
        <name>Ca(2+)</name>
        <dbReference type="ChEBI" id="CHEBI:29108"/>
        <label>1</label>
    </ligand>
</feature>
<evidence type="ECO:0000256" key="8">
    <source>
        <dbReference type="ARBA" id="ARBA00022737"/>
    </source>
</evidence>
<feature type="region of interest" description="Disordered" evidence="20">
    <location>
        <begin position="156"/>
        <end position="204"/>
    </location>
</feature>
<evidence type="ECO:0000256" key="14">
    <source>
        <dbReference type="ARBA" id="ARBA00023180"/>
    </source>
</evidence>
<feature type="binding site" evidence="17 19">
    <location>
        <position position="357"/>
    </location>
    <ligand>
        <name>Zn(2+)</name>
        <dbReference type="ChEBI" id="CHEBI:29105"/>
        <note>catalytic</note>
    </ligand>
</feature>
<feature type="compositionally biased region" description="Pro residues" evidence="20">
    <location>
        <begin position="1151"/>
        <end position="1163"/>
    </location>
</feature>
<dbReference type="GO" id="GO:0031012">
    <property type="term" value="C:extracellular matrix"/>
    <property type="evidence" value="ECO:0007669"/>
    <property type="project" value="TreeGrafter"/>
</dbReference>
<evidence type="ECO:0000256" key="4">
    <source>
        <dbReference type="ARBA" id="ARBA00022670"/>
    </source>
</evidence>
<dbReference type="InterPro" id="IPR024079">
    <property type="entry name" value="MetalloPept_cat_dom_sf"/>
</dbReference>
<dbReference type="SUPFAM" id="SSF55486">
    <property type="entry name" value="Metalloproteases ('zincins'), catalytic domain"/>
    <property type="match status" value="1"/>
</dbReference>
<keyword evidence="3" id="KW-0272">Extracellular matrix</keyword>
<evidence type="ECO:0000256" key="18">
    <source>
        <dbReference type="PIRSR" id="PIRSR613273-3"/>
    </source>
</evidence>
<evidence type="ECO:0000256" key="7">
    <source>
        <dbReference type="ARBA" id="ARBA00022729"/>
    </source>
</evidence>
<feature type="disulfide bond" evidence="18">
    <location>
        <begin position="287"/>
        <end position="341"/>
    </location>
</feature>
<feature type="disulfide bond" evidence="18">
    <location>
        <begin position="443"/>
        <end position="466"/>
    </location>
</feature>
<feature type="binding site" evidence="17">
    <location>
        <position position="416"/>
    </location>
    <ligand>
        <name>Ca(2+)</name>
        <dbReference type="ChEBI" id="CHEBI:29108"/>
        <label>1</label>
    </ligand>
</feature>
<keyword evidence="7" id="KW-0732">Signal</keyword>
<feature type="disulfide bond" evidence="18">
    <location>
        <begin position="335"/>
        <end position="416"/>
    </location>
</feature>
<dbReference type="Pfam" id="PF01421">
    <property type="entry name" value="Reprolysin"/>
    <property type="match status" value="1"/>
</dbReference>
<dbReference type="Pfam" id="PF19030">
    <property type="entry name" value="TSP1_ADAMTS"/>
    <property type="match status" value="7"/>
</dbReference>
<comment type="subunit">
    <text evidence="15">Interacts with COMP.</text>
</comment>
<dbReference type="InterPro" id="IPR013273">
    <property type="entry name" value="ADAMTS/ADAMTS-like"/>
</dbReference>
<feature type="domain" description="Peptidase M12B" evidence="21">
    <location>
        <begin position="211"/>
        <end position="421"/>
    </location>
</feature>
<dbReference type="PANTHER" id="PTHR13723:SF142">
    <property type="entry name" value="A DISINTEGRIN AND METALLOPROTEINASE WITH THROMBOSPONDIN MOTIFS 7"/>
    <property type="match status" value="1"/>
</dbReference>
<dbReference type="PRINTS" id="PR01857">
    <property type="entry name" value="ADAMTSFAMILY"/>
</dbReference>
<dbReference type="PROSITE" id="PS50215">
    <property type="entry name" value="ADAM_MEPRO"/>
    <property type="match status" value="1"/>
</dbReference>
<keyword evidence="4" id="KW-0645">Protease</keyword>
<sequence>PEPALPYASSDIVHPVKVDESGSFLSYDLSHRALHRRSPSSRSKFLAFYELHYKGQPLKFNLSLNHNLLAPGFVSERRYGGIAGAKIQSHASSSCHMIGEVQSRAVPGGLAALSTCDGLKGVFRLMNEDYFIEPVSTSFWEDGAAQPHRIYKRQAAEHGAERGRRPPAPRETCGVQESQESLERSEKRRERWEQKQHRRRRIKQRSISKEKWVETLVVADTKMIEYHGSENIEKYVLTVMNMVAGLFHHASIGNPINIAIVRLILLEKEEEDLKISHHADNTLKSFCKWQKSINVKGDSHPLHHDVAVLLTRKDICAAMNRPCETLGLSHVAGMCQPHRSCNINEDTGLPLAFTVAHELGHSFGIQHDGSSNDCEPVGKRPFIMSPQLLYDTSPLTWSRCSREYITRFLDRGWGLCLDDPPAREVLDYPLVPPGVLYDVGHQCRLQYGPYSTFCDDMDSVCNTLWCTVGNTCHSKLDAAVDGTACGENKWCFNGECVPVGYRPEAITGGWGSWSSWAACSRSCGAGVQSAERQCNTPTPKYGGRYCLGERKRFRICNVRPCPPDKPSFRQVQCSQFNPMLYKGKLYKWTPVPNNINPCELHCRPEDEYFAEKLRDAVIDGTPCYEMNASRDMCINGICKNVGCDYEIDSNAVEDRCGVCHGDGSTCHTVKKTFEDSEGLGYVDIGIIPVGAREIRIEEVAEAGNFLALRSEDPEKYFLNGGWTIQWNGDYRVAGTTFTYKRTGNWENLTSPGPTVEPVWIQLLFQETNPGVRYQYTIQRPVDSENEIDQAEFLWRFGSWTTCTATCGTGVQRQIVHCVEKLAGIVEERYCDALTRPDDQQRTCSEEPCPARWWVGEWQKCSATCGPSGLMKRTVLCIQSVGLDEQRALQHADCQHLSKPDATAPCHREVPCPSPWAVGNWSECSTTCGNGTQRRPVYCSNSTGAACDPAERPSSETICSLPQCQKKLDNANMDWSGSGSSSREIFNEIHYIPSNHIAKFNPLIPNIPESNDVNIITEEDFSARKGNVFVDDFYYDYNFINFHEDLSYYPFTEKETKGEEPNPELSTNDVEGMVPEDAGTAAPKYAILDFMGEEEDATLVPRSKNYPPTQTTTSQDSANSHVHPPPDEPRGAVPTRTSPAQDAPAHGLAPWAPYPSDPFPPQPSDSPGELGSSGEGRASAEGPGNAGSEEHDAAGSAGRGHEDSREMDLSFPTPQGAWWEMGWSAGSTHPAASPYLTGAVRDPGRQVGHQPELHTPMALTSAPLVATTAFPAAVSLPPAVPGPATQLTSSGLTQQDALAPAMPTAPAHSPPVHLVGASPSESPPARWTVGVSHHPEPASPRAQQTSRRALVSSAEPGESWPWAAPRTFALSDGEHELSQPTPAAPPLWEKEEREEEEALPPPSTTTAATVMPSWEVGNWSECSATCGVGAIWRTVRCSTGSDDGCAAANKPVPARRCSLRPCSSWRVGNWSKCSRSCGGGMKVRDVHCIDTRDQRLLRPFHCQAVLYKPPAQLPCQSAPCLDWYTSSWRECSESCGGGEQERLVTCPELGRCEETLRPNTTRPCNTHPCTTWVVGSWGECTAPCGGGIQRRQVKCINTKSGLAEEDSSLCDHEPWPESTQKCNPQDCESSESGFVCERDRLTFGFCQTLRVLGRCHLPTVHLQCCRSCRQHGHRAAPDRDRGDERASRR</sequence>
<feature type="binding site" evidence="17">
    <location>
        <position position="419"/>
    </location>
    <ligand>
        <name>Ca(2+)</name>
        <dbReference type="ChEBI" id="CHEBI:29108"/>
        <label>1</label>
    </ligand>
</feature>
<feature type="compositionally biased region" description="Polar residues" evidence="20">
    <location>
        <begin position="1105"/>
        <end position="1119"/>
    </location>
</feature>
<dbReference type="GO" id="GO:0004222">
    <property type="term" value="F:metalloendopeptidase activity"/>
    <property type="evidence" value="ECO:0007669"/>
    <property type="project" value="InterPro"/>
</dbReference>
<dbReference type="SMART" id="SM00608">
    <property type="entry name" value="ACR"/>
    <property type="match status" value="1"/>
</dbReference>
<dbReference type="Gene3D" id="3.40.390.10">
    <property type="entry name" value="Collagenase (Catalytic Domain)"/>
    <property type="match status" value="1"/>
</dbReference>
<dbReference type="PROSITE" id="PS50900">
    <property type="entry name" value="PLAC"/>
    <property type="match status" value="1"/>
</dbReference>
<evidence type="ECO:0000256" key="12">
    <source>
        <dbReference type="ARBA" id="ARBA00023145"/>
    </source>
</evidence>
<comment type="cofactor">
    <cofactor evidence="17">
        <name>Zn(2+)</name>
        <dbReference type="ChEBI" id="CHEBI:29105"/>
    </cofactor>
    <text evidence="17">Binds 1 zinc ion per subunit.</text>
</comment>
<feature type="region of interest" description="Disordered" evidence="20">
    <location>
        <begin position="1098"/>
        <end position="1212"/>
    </location>
</feature>
<evidence type="ECO:0000259" key="22">
    <source>
        <dbReference type="PROSITE" id="PS50900"/>
    </source>
</evidence>
<accession>A0A7L4MG86</accession>
<keyword evidence="9" id="KW-0378">Hydrolase</keyword>
<evidence type="ECO:0000256" key="16">
    <source>
        <dbReference type="PIRSR" id="PIRSR613273-1"/>
    </source>
</evidence>
<evidence type="ECO:0000313" key="23">
    <source>
        <dbReference type="EMBL" id="NXY74954.1"/>
    </source>
</evidence>
<proteinExistence type="predicted"/>
<feature type="disulfide bond" evidence="18">
    <location>
        <begin position="523"/>
        <end position="561"/>
    </location>
</feature>
<evidence type="ECO:0000256" key="6">
    <source>
        <dbReference type="ARBA" id="ARBA00022723"/>
    </source>
</evidence>
<dbReference type="SMART" id="SM00209">
    <property type="entry name" value="TSP1"/>
    <property type="match status" value="8"/>
</dbReference>
<keyword evidence="14" id="KW-0325">Glycoprotein</keyword>
<evidence type="ECO:0000256" key="17">
    <source>
        <dbReference type="PIRSR" id="PIRSR613273-2"/>
    </source>
</evidence>
<feature type="disulfide bond" evidence="18">
    <location>
        <begin position="316"/>
        <end position="323"/>
    </location>
</feature>
<feature type="compositionally biased region" description="Low complexity" evidence="20">
    <location>
        <begin position="1164"/>
        <end position="1182"/>
    </location>
</feature>
<keyword evidence="11" id="KW-0482">Metalloprotease</keyword>
<dbReference type="CDD" id="cd04273">
    <property type="entry name" value="ZnMc_ADAMTS_like"/>
    <property type="match status" value="1"/>
</dbReference>
<dbReference type="GO" id="GO:0006508">
    <property type="term" value="P:proteolysis"/>
    <property type="evidence" value="ECO:0007669"/>
    <property type="project" value="UniProtKB-KW"/>
</dbReference>
<dbReference type="InterPro" id="IPR002870">
    <property type="entry name" value="Peptidase_M12B_N"/>
</dbReference>
<dbReference type="FunFam" id="2.60.120.830:FF:000001">
    <property type="entry name" value="A disintegrin and metalloproteinase with thrombospondin motifs 1"/>
    <property type="match status" value="1"/>
</dbReference>
<dbReference type="PANTHER" id="PTHR13723">
    <property type="entry name" value="ADAMTS A DISINTEGRIN AND METALLOPROTEASE WITH THROMBOSPONDIN MOTIFS PROTEASE"/>
    <property type="match status" value="1"/>
</dbReference>
<dbReference type="GO" id="GO:0030198">
    <property type="term" value="P:extracellular matrix organization"/>
    <property type="evidence" value="ECO:0007669"/>
    <property type="project" value="InterPro"/>
</dbReference>
<dbReference type="SUPFAM" id="SSF82895">
    <property type="entry name" value="TSP-1 type 1 repeat"/>
    <property type="match status" value="8"/>
</dbReference>
<dbReference type="Pfam" id="PF01562">
    <property type="entry name" value="Pep_M12B_propep"/>
    <property type="match status" value="1"/>
</dbReference>
<evidence type="ECO:0000256" key="13">
    <source>
        <dbReference type="ARBA" id="ARBA00023157"/>
    </source>
</evidence>
<feature type="binding site" evidence="17 19">
    <location>
        <position position="361"/>
    </location>
    <ligand>
        <name>Zn(2+)</name>
        <dbReference type="ChEBI" id="CHEBI:29105"/>
        <note>catalytic</note>
    </ligand>
</feature>
<dbReference type="InterPro" id="IPR001590">
    <property type="entry name" value="Peptidase_M12B"/>
</dbReference>
<dbReference type="Gene3D" id="3.40.1620.60">
    <property type="match status" value="1"/>
</dbReference>
<dbReference type="InterPro" id="IPR036383">
    <property type="entry name" value="TSP1_rpt_sf"/>
</dbReference>
<evidence type="ECO:0000256" key="15">
    <source>
        <dbReference type="ARBA" id="ARBA00062682"/>
    </source>
</evidence>
<feature type="non-terminal residue" evidence="23">
    <location>
        <position position="1"/>
    </location>
</feature>
<dbReference type="Pfam" id="PF00090">
    <property type="entry name" value="TSP_1"/>
    <property type="match status" value="1"/>
</dbReference>
<dbReference type="Pfam" id="PF05986">
    <property type="entry name" value="ADAMTS_spacer1"/>
    <property type="match status" value="1"/>
</dbReference>
<keyword evidence="5" id="KW-0165">Cleavage on pair of basic residues</keyword>
<feature type="active site" evidence="16 19">
    <location>
        <position position="358"/>
    </location>
</feature>
<evidence type="ECO:0000256" key="1">
    <source>
        <dbReference type="ARBA" id="ARBA00004498"/>
    </source>
</evidence>
<evidence type="ECO:0000256" key="2">
    <source>
        <dbReference type="ARBA" id="ARBA00022525"/>
    </source>
</evidence>
<keyword evidence="10 17" id="KW-0862">Zinc</keyword>
<feature type="non-terminal residue" evidence="23">
    <location>
        <position position="1688"/>
    </location>
</feature>
<comment type="caution">
    <text evidence="19">Lacks conserved residue(s) required for the propagation of feature annotation.</text>
</comment>
<keyword evidence="6 17" id="KW-0479">Metal-binding</keyword>
<feature type="binding site" description="in inhibited form" evidence="17">
    <location>
        <position position="173"/>
    </location>
    <ligand>
        <name>Zn(2+)</name>
        <dbReference type="ChEBI" id="CHEBI:29105"/>
        <note>catalytic</note>
    </ligand>
</feature>
<feature type="binding site" evidence="17">
    <location>
        <position position="298"/>
    </location>
    <ligand>
        <name>Ca(2+)</name>
        <dbReference type="ChEBI" id="CHEBI:29108"/>
        <label>1</label>
    </ligand>
</feature>
<feature type="disulfide bond" evidence="18">
    <location>
        <begin position="461"/>
        <end position="491"/>
    </location>
</feature>
<evidence type="ECO:0000259" key="21">
    <source>
        <dbReference type="PROSITE" id="PS50215"/>
    </source>
</evidence>
<evidence type="ECO:0000256" key="5">
    <source>
        <dbReference type="ARBA" id="ARBA00022685"/>
    </source>
</evidence>
<feature type="binding site" evidence="17 19">
    <location>
        <position position="367"/>
    </location>
    <ligand>
        <name>Zn(2+)</name>
        <dbReference type="ChEBI" id="CHEBI:29105"/>
        <note>catalytic</note>
    </ligand>
</feature>
<comment type="caution">
    <text evidence="23">The sequence shown here is derived from an EMBL/GenBank/DDBJ whole genome shotgun (WGS) entry which is preliminary data.</text>
</comment>
<gene>
    <name evidence="23" type="primary">Adamts7</name>
    <name evidence="23" type="ORF">GLAPRA_R03764</name>
</gene>
<feature type="disulfide bond" evidence="18">
    <location>
        <begin position="485"/>
        <end position="496"/>
    </location>
</feature>
<feature type="disulfide bond" evidence="18">
    <location>
        <begin position="519"/>
        <end position="556"/>
    </location>
</feature>
<reference evidence="23 24" key="1">
    <citation type="submission" date="2019-09" db="EMBL/GenBank/DDBJ databases">
        <title>Bird 10,000 Genomes (B10K) Project - Family phase.</title>
        <authorList>
            <person name="Zhang G."/>
        </authorList>
    </citation>
    <scope>NUCLEOTIDE SEQUENCE [LARGE SCALE GENOMIC DNA]</scope>
    <source>
        <strain evidence="23">B10K-CU-031-08</strain>
        <tissue evidence="23">Muscle</tissue>
    </source>
</reference>
<dbReference type="FunFam" id="3.40.1620.60:FF:000004">
    <property type="entry name" value="A disintegrin and metalloproteinase with thrombospondin motifs 12"/>
    <property type="match status" value="1"/>
</dbReference>
<keyword evidence="12" id="KW-0865">Zymogen</keyword>
<feature type="binding site" evidence="17">
    <location>
        <position position="419"/>
    </location>
    <ligand>
        <name>Ca(2+)</name>
        <dbReference type="ChEBI" id="CHEBI:29108"/>
        <label>2</label>
    </ligand>
</feature>
<dbReference type="InterPro" id="IPR041645">
    <property type="entry name" value="ADAMTS_CR_2"/>
</dbReference>
<dbReference type="FunFam" id="3.40.390.10:FF:000001">
    <property type="entry name" value="A disintegrin and metalloproteinase with thrombospondin motifs 1"/>
    <property type="match status" value="1"/>
</dbReference>
<keyword evidence="8" id="KW-0677">Repeat</keyword>
<feature type="disulfide bond" evidence="18">
    <location>
        <begin position="374"/>
        <end position="400"/>
    </location>
</feature>
<dbReference type="EMBL" id="VWPO01001970">
    <property type="protein sequence ID" value="NXY74954.1"/>
    <property type="molecule type" value="Genomic_DNA"/>
</dbReference>
<keyword evidence="24" id="KW-1185">Reference proteome</keyword>
<feature type="region of interest" description="Disordered" evidence="20">
    <location>
        <begin position="1315"/>
        <end position="1407"/>
    </location>
</feature>
<dbReference type="Gene3D" id="2.20.100.10">
    <property type="entry name" value="Thrombospondin type-1 (TSP1) repeat"/>
    <property type="match status" value="8"/>
</dbReference>
<evidence type="ECO:0000313" key="24">
    <source>
        <dbReference type="Proteomes" id="UP000583049"/>
    </source>
</evidence>
<protein>
    <submittedName>
        <fullName evidence="23">ATS7 metalloproteinase</fullName>
    </submittedName>
</protein>
<evidence type="ECO:0000256" key="11">
    <source>
        <dbReference type="ARBA" id="ARBA00023049"/>
    </source>
</evidence>
<dbReference type="InterPro" id="IPR010294">
    <property type="entry name" value="ADAMTS_spacer1"/>
</dbReference>
<evidence type="ECO:0000256" key="19">
    <source>
        <dbReference type="PROSITE-ProRule" id="PRU00276"/>
    </source>
</evidence>
<dbReference type="Gene3D" id="2.60.120.830">
    <property type="match status" value="1"/>
</dbReference>
<dbReference type="InterPro" id="IPR045371">
    <property type="entry name" value="ADAMTS_CR_3"/>
</dbReference>
<dbReference type="Pfam" id="PF17771">
    <property type="entry name" value="ADAMTS_CR_2"/>
    <property type="match status" value="1"/>
</dbReference>
<feature type="binding site" evidence="17">
    <location>
        <position position="214"/>
    </location>
    <ligand>
        <name>Ca(2+)</name>
        <dbReference type="ChEBI" id="CHEBI:29108"/>
        <label>2</label>
    </ligand>
</feature>
<dbReference type="FunFam" id="2.20.100.10:FF:000005">
    <property type="entry name" value="ADAM metallopeptidase with thrombospondin type 1 motif 9"/>
    <property type="match status" value="3"/>
</dbReference>
<feature type="region of interest" description="Disordered" evidence="20">
    <location>
        <begin position="1052"/>
        <end position="1075"/>
    </location>
</feature>
<comment type="subcellular location">
    <subcellularLocation>
        <location evidence="1">Secreted</location>
        <location evidence="1">Extracellular space</location>
        <location evidence="1">Extracellular matrix</location>
    </subcellularLocation>
</comment>
<feature type="binding site" evidence="17">
    <location>
        <position position="214"/>
    </location>
    <ligand>
        <name>Ca(2+)</name>
        <dbReference type="ChEBI" id="CHEBI:29108"/>
        <label>1</label>
    </ligand>
</feature>
<keyword evidence="2" id="KW-0964">Secreted</keyword>
<dbReference type="InterPro" id="IPR006586">
    <property type="entry name" value="ADAM_Cys-rich"/>
</dbReference>
<feature type="compositionally biased region" description="Basic and acidic residues" evidence="20">
    <location>
        <begin position="181"/>
        <end position="195"/>
    </location>
</feature>
<organism evidence="23 24">
    <name type="scientific">Glareola pratincola</name>
    <name type="common">Collared pratincole</name>
    <name type="synonym">Hirundo pratincola</name>
    <dbReference type="NCBI Taxonomy" id="43316"/>
    <lineage>
        <taxon>Eukaryota</taxon>
        <taxon>Metazoa</taxon>
        <taxon>Chordata</taxon>
        <taxon>Craniata</taxon>
        <taxon>Vertebrata</taxon>
        <taxon>Euteleostomi</taxon>
        <taxon>Archelosauria</taxon>
        <taxon>Archosauria</taxon>
        <taxon>Dinosauria</taxon>
        <taxon>Saurischia</taxon>
        <taxon>Theropoda</taxon>
        <taxon>Coelurosauria</taxon>
        <taxon>Aves</taxon>
        <taxon>Neognathae</taxon>
        <taxon>Neoaves</taxon>
        <taxon>Charadriiformes</taxon>
        <taxon>Glareolidae</taxon>
        <taxon>Glareola</taxon>
    </lineage>
</organism>
<feature type="disulfide bond" evidence="18">
    <location>
        <begin position="454"/>
        <end position="472"/>
    </location>
</feature>
<dbReference type="InterPro" id="IPR000884">
    <property type="entry name" value="TSP1_rpt"/>
</dbReference>
<keyword evidence="13 18" id="KW-1015">Disulfide bond</keyword>
<feature type="binding site" evidence="17">
    <location>
        <position position="298"/>
    </location>
    <ligand>
        <name>Ca(2+)</name>
        <dbReference type="ChEBI" id="CHEBI:29108"/>
        <label>2</label>
    </ligand>
</feature>